<reference evidence="2" key="2">
    <citation type="submission" date="2022-01" db="EMBL/GenBank/DDBJ databases">
        <authorList>
            <person name="Yamashiro T."/>
            <person name="Shiraishi A."/>
            <person name="Satake H."/>
            <person name="Nakayama K."/>
        </authorList>
    </citation>
    <scope>NUCLEOTIDE SEQUENCE</scope>
</reference>
<evidence type="ECO:0000256" key="1">
    <source>
        <dbReference type="SAM" id="MobiDB-lite"/>
    </source>
</evidence>
<name>A0ABQ4XJ85_9ASTR</name>
<sequence>MFAISVAPDLFLPERYEVVCVSRGLDVSEDDEEEELRGDGIESMELLTCVWMLRVEVVDRSGGQDPTTKDEDPACCGRTSGLTARGSEGPDGKGLSTTSAPPVTGPPLNECSGLLVHFSFLYHILMFHHPFSPMIPLIVPSLIATPTAVKTEGFLTVLGAQVEMHGD</sequence>
<evidence type="ECO:0000313" key="2">
    <source>
        <dbReference type="EMBL" id="GJS65279.1"/>
    </source>
</evidence>
<dbReference type="Proteomes" id="UP001151760">
    <property type="component" value="Unassembled WGS sequence"/>
</dbReference>
<comment type="caution">
    <text evidence="2">The sequence shown here is derived from an EMBL/GenBank/DDBJ whole genome shotgun (WGS) entry which is preliminary data.</text>
</comment>
<reference evidence="2" key="1">
    <citation type="journal article" date="2022" name="Int. J. Mol. Sci.">
        <title>Draft Genome of Tanacetum Coccineum: Genomic Comparison of Closely Related Tanacetum-Family Plants.</title>
        <authorList>
            <person name="Yamashiro T."/>
            <person name="Shiraishi A."/>
            <person name="Nakayama K."/>
            <person name="Satake H."/>
        </authorList>
    </citation>
    <scope>NUCLEOTIDE SEQUENCE</scope>
</reference>
<protein>
    <submittedName>
        <fullName evidence="2">Uncharacterized protein</fullName>
    </submittedName>
</protein>
<accession>A0ABQ4XJ85</accession>
<dbReference type="EMBL" id="BQNB010009566">
    <property type="protein sequence ID" value="GJS65279.1"/>
    <property type="molecule type" value="Genomic_DNA"/>
</dbReference>
<evidence type="ECO:0000313" key="3">
    <source>
        <dbReference type="Proteomes" id="UP001151760"/>
    </source>
</evidence>
<keyword evidence="3" id="KW-1185">Reference proteome</keyword>
<feature type="region of interest" description="Disordered" evidence="1">
    <location>
        <begin position="61"/>
        <end position="100"/>
    </location>
</feature>
<gene>
    <name evidence="2" type="ORF">Tco_0679843</name>
</gene>
<proteinExistence type="predicted"/>
<organism evidence="2 3">
    <name type="scientific">Tanacetum coccineum</name>
    <dbReference type="NCBI Taxonomy" id="301880"/>
    <lineage>
        <taxon>Eukaryota</taxon>
        <taxon>Viridiplantae</taxon>
        <taxon>Streptophyta</taxon>
        <taxon>Embryophyta</taxon>
        <taxon>Tracheophyta</taxon>
        <taxon>Spermatophyta</taxon>
        <taxon>Magnoliopsida</taxon>
        <taxon>eudicotyledons</taxon>
        <taxon>Gunneridae</taxon>
        <taxon>Pentapetalae</taxon>
        <taxon>asterids</taxon>
        <taxon>campanulids</taxon>
        <taxon>Asterales</taxon>
        <taxon>Asteraceae</taxon>
        <taxon>Asteroideae</taxon>
        <taxon>Anthemideae</taxon>
        <taxon>Anthemidinae</taxon>
        <taxon>Tanacetum</taxon>
    </lineage>
</organism>